<dbReference type="CDD" id="cd06558">
    <property type="entry name" value="crotonase-like"/>
    <property type="match status" value="1"/>
</dbReference>
<dbReference type="GO" id="GO:0004300">
    <property type="term" value="F:enoyl-CoA hydratase activity"/>
    <property type="evidence" value="ECO:0007669"/>
    <property type="project" value="UniProtKB-EC"/>
</dbReference>
<gene>
    <name evidence="4" type="ORF">BSIN_5040</name>
</gene>
<dbReference type="EC" id="4.2.1.17" evidence="4"/>
<evidence type="ECO:0000313" key="5">
    <source>
        <dbReference type="Proteomes" id="UP000198460"/>
    </source>
</evidence>
<sequence>MPTTEIKTELADGIMTVTLSRPDKKNALTNAMYGALADAIERAHADNDVRVLLIQADADTFTAGNDVAEFAAQALGNGPSEQHVVRFLHHLANASIPVVAAVQGKAVGIGTTLLLHCDYVILTDDAQLITPFVNLALIPEAASSYLLPLRIGHVRAFEMFSLGAPLPAATALAWGIANQVVPLAQLRDAAQQIARTLSAKPRGSLAAMKRLMREAERLVAQIDREGEVFVERLASPEAKEAFVAFAQKRPPDFTKIAQ</sequence>
<dbReference type="GO" id="GO:0004165">
    <property type="term" value="F:delta(3)-delta(2)-enoyl-CoA isomerase activity"/>
    <property type="evidence" value="ECO:0007669"/>
    <property type="project" value="UniProtKB-ARBA"/>
</dbReference>
<dbReference type="EMBL" id="FXAN01000098">
    <property type="protein sequence ID" value="SMG02394.1"/>
    <property type="molecule type" value="Genomic_DNA"/>
</dbReference>
<dbReference type="AlphaFoldDB" id="A0A238HAL8"/>
<dbReference type="PANTHER" id="PTHR43684">
    <property type="match status" value="1"/>
</dbReference>
<name>A0A238HAL8_9BURK</name>
<keyword evidence="4" id="KW-0456">Lyase</keyword>
<reference evidence="4 5" key="1">
    <citation type="submission" date="2017-04" db="EMBL/GenBank/DDBJ databases">
        <authorList>
            <person name="Afonso C.L."/>
            <person name="Miller P.J."/>
            <person name="Scott M.A."/>
            <person name="Spackman E."/>
            <person name="Goraichik I."/>
            <person name="Dimitrov K.M."/>
            <person name="Suarez D.L."/>
            <person name="Swayne D.E."/>
        </authorList>
    </citation>
    <scope>NUCLEOTIDE SEQUENCE [LARGE SCALE GENOMIC DNA]</scope>
    <source>
        <strain evidence="4">LMG 28154</strain>
    </source>
</reference>
<keyword evidence="2" id="KW-0576">Peroxisome</keyword>
<dbReference type="SUPFAM" id="SSF52096">
    <property type="entry name" value="ClpP/crotonase"/>
    <property type="match status" value="1"/>
</dbReference>
<dbReference type="InterPro" id="IPR029045">
    <property type="entry name" value="ClpP/crotonase-like_dom_sf"/>
</dbReference>
<proteinExistence type="predicted"/>
<evidence type="ECO:0000313" key="4">
    <source>
        <dbReference type="EMBL" id="SMG02394.1"/>
    </source>
</evidence>
<dbReference type="Proteomes" id="UP000198460">
    <property type="component" value="Unassembled WGS sequence"/>
</dbReference>
<protein>
    <submittedName>
        <fullName evidence="4">Enoyl-CoA hydratase</fullName>
        <ecNumber evidence="4">4.2.1.17</ecNumber>
    </submittedName>
</protein>
<evidence type="ECO:0000256" key="1">
    <source>
        <dbReference type="ARBA" id="ARBA00004275"/>
    </source>
</evidence>
<evidence type="ECO:0000256" key="2">
    <source>
        <dbReference type="ARBA" id="ARBA00023140"/>
    </source>
</evidence>
<keyword evidence="3" id="KW-0413">Isomerase</keyword>
<dbReference type="InterPro" id="IPR001753">
    <property type="entry name" value="Enoyl-CoA_hydra/iso"/>
</dbReference>
<dbReference type="InterPro" id="IPR051053">
    <property type="entry name" value="ECH/Chromodomain_protein"/>
</dbReference>
<evidence type="ECO:0000256" key="3">
    <source>
        <dbReference type="ARBA" id="ARBA00023235"/>
    </source>
</evidence>
<dbReference type="Pfam" id="PF00378">
    <property type="entry name" value="ECH_1"/>
    <property type="match status" value="1"/>
</dbReference>
<dbReference type="PANTHER" id="PTHR43684:SF1">
    <property type="entry name" value="ENOYL-COA DELTA ISOMERASE 2"/>
    <property type="match status" value="1"/>
</dbReference>
<dbReference type="Gene3D" id="3.90.226.10">
    <property type="entry name" value="2-enoyl-CoA Hydratase, Chain A, domain 1"/>
    <property type="match status" value="1"/>
</dbReference>
<comment type="subcellular location">
    <subcellularLocation>
        <location evidence="1">Peroxisome</location>
    </subcellularLocation>
</comment>
<accession>A0A238HAL8</accession>
<organism evidence="4 5">
    <name type="scientific">Burkholderia singularis</name>
    <dbReference type="NCBI Taxonomy" id="1503053"/>
    <lineage>
        <taxon>Bacteria</taxon>
        <taxon>Pseudomonadati</taxon>
        <taxon>Pseudomonadota</taxon>
        <taxon>Betaproteobacteria</taxon>
        <taxon>Burkholderiales</taxon>
        <taxon>Burkholderiaceae</taxon>
        <taxon>Burkholderia</taxon>
        <taxon>pseudomallei group</taxon>
    </lineage>
</organism>